<dbReference type="Proteomes" id="UP001153334">
    <property type="component" value="Unassembled WGS sequence"/>
</dbReference>
<evidence type="ECO:0000313" key="1">
    <source>
        <dbReference type="EMBL" id="KAJ8120675.1"/>
    </source>
</evidence>
<reference evidence="1" key="1">
    <citation type="submission" date="2022-11" db="EMBL/GenBank/DDBJ databases">
        <title>Genome Sequence of Nemania bipapillata.</title>
        <authorList>
            <person name="Buettner E."/>
        </authorList>
    </citation>
    <scope>NUCLEOTIDE SEQUENCE</scope>
    <source>
        <strain evidence="1">CP14</strain>
    </source>
</reference>
<gene>
    <name evidence="1" type="ORF">ONZ43_g2674</name>
</gene>
<proteinExistence type="predicted"/>
<comment type="caution">
    <text evidence="1">The sequence shown here is derived from an EMBL/GenBank/DDBJ whole genome shotgun (WGS) entry which is preliminary data.</text>
</comment>
<name>A0ACC2IZN5_9PEZI</name>
<dbReference type="EMBL" id="JAPESX010000568">
    <property type="protein sequence ID" value="KAJ8120675.1"/>
    <property type="molecule type" value="Genomic_DNA"/>
</dbReference>
<organism evidence="1 2">
    <name type="scientific">Nemania bipapillata</name>
    <dbReference type="NCBI Taxonomy" id="110536"/>
    <lineage>
        <taxon>Eukaryota</taxon>
        <taxon>Fungi</taxon>
        <taxon>Dikarya</taxon>
        <taxon>Ascomycota</taxon>
        <taxon>Pezizomycotina</taxon>
        <taxon>Sordariomycetes</taxon>
        <taxon>Xylariomycetidae</taxon>
        <taxon>Xylariales</taxon>
        <taxon>Xylariaceae</taxon>
        <taxon>Nemania</taxon>
    </lineage>
</organism>
<evidence type="ECO:0000313" key="2">
    <source>
        <dbReference type="Proteomes" id="UP001153334"/>
    </source>
</evidence>
<accession>A0ACC2IZN5</accession>
<sequence>MRLVSRVLRDVQLKSRPVSRLRTVLVPLHSRPCIRYSSRSAVRAGHGIHPFSTGSSLRSVADYDLIHSELSQAPELPVESGVAPPGATSRALIQKTRAFRKWSALLLDPARLAFESDFFRQGPAKHLRKRLLVDKFEHHGDLALWACLLDYQMRMNGTAGVLVVWKALWGRKTLYDVDGPLADMFWRIMLEGALMSNNPSILENIWVYSEWIHLLRTHQHQQVLQWHLRLAHNFYPGPDELASIIKEFALDKELRRLDILPSLYRTSPKTALYNTLLPHLFNQGESNLARQWRHVLVQHGEEPLAPAPIRPFLRFMAGYYPHDTLTGEELAALRFTTEPPADEKPEISREFVNRVHGRTFGITVKNYNDSLGAKWFASSWARNIPLNVEEASHIYDSLIEDYNLSQRAFTSQPAAFYLSIFRQLKSMDMPVPLSHWKLLMLSMARRGRQEDVARLSIELVDMFISAPSLRPGFVPIHVWDLPEAMRGPLGGVENLLGVYIPQDIPTRHKSHPLREIFDSKMMTEIIQNAFVAHPGQGFRAKSDVPQRGPQSQVSQIANMISLLRILNERGMWLRFWKIRFIVTNCLIDIYGPVRQVDTRRRMMRAANTLTLTQMKTLIDTAWGDELLPTLEGLAIIIQRRPSGASLDSRKLSNWSEH</sequence>
<keyword evidence="2" id="KW-1185">Reference proteome</keyword>
<protein>
    <submittedName>
        <fullName evidence="1">Uncharacterized protein</fullName>
    </submittedName>
</protein>